<feature type="non-terminal residue" evidence="1">
    <location>
        <position position="112"/>
    </location>
</feature>
<proteinExistence type="predicted"/>
<keyword evidence="2" id="KW-1185">Reference proteome</keyword>
<dbReference type="EMBL" id="BMAR01000030">
    <property type="protein sequence ID" value="GFR49455.1"/>
    <property type="molecule type" value="Genomic_DNA"/>
</dbReference>
<dbReference type="AlphaFoldDB" id="A0AAD3DWM5"/>
<evidence type="ECO:0000313" key="2">
    <source>
        <dbReference type="Proteomes" id="UP001054857"/>
    </source>
</evidence>
<dbReference type="Proteomes" id="UP001054857">
    <property type="component" value="Unassembled WGS sequence"/>
</dbReference>
<evidence type="ECO:0000313" key="1">
    <source>
        <dbReference type="EMBL" id="GFR49455.1"/>
    </source>
</evidence>
<protein>
    <submittedName>
        <fullName evidence="1">Uncharacterized protein</fullName>
    </submittedName>
</protein>
<organism evidence="1 2">
    <name type="scientific">Astrephomene gubernaculifera</name>
    <dbReference type="NCBI Taxonomy" id="47775"/>
    <lineage>
        <taxon>Eukaryota</taxon>
        <taxon>Viridiplantae</taxon>
        <taxon>Chlorophyta</taxon>
        <taxon>core chlorophytes</taxon>
        <taxon>Chlorophyceae</taxon>
        <taxon>CS clade</taxon>
        <taxon>Chlamydomonadales</taxon>
        <taxon>Astrephomenaceae</taxon>
        <taxon>Astrephomene</taxon>
    </lineage>
</organism>
<name>A0AAD3DWM5_9CHLO</name>
<accession>A0AAD3DWM5</accession>
<sequence>MSGSQGSRGLALLRRFSRFAVDSSSSCSASASTVGQAAGRAPVWFLPFQSSQAAGSSTGAFSTVIREARAMMLRSTFSTAASAPGRAQGMLMSGGVLSRGAAAPSAAVSGWR</sequence>
<gene>
    <name evidence="1" type="ORF">Agub_g11515</name>
</gene>
<reference evidence="1 2" key="1">
    <citation type="journal article" date="2021" name="Sci. Rep.">
        <title>Genome sequencing of the multicellular alga Astrephomene provides insights into convergent evolution of germ-soma differentiation.</title>
        <authorList>
            <person name="Yamashita S."/>
            <person name="Yamamoto K."/>
            <person name="Matsuzaki R."/>
            <person name="Suzuki S."/>
            <person name="Yamaguchi H."/>
            <person name="Hirooka S."/>
            <person name="Minakuchi Y."/>
            <person name="Miyagishima S."/>
            <person name="Kawachi M."/>
            <person name="Toyoda A."/>
            <person name="Nozaki H."/>
        </authorList>
    </citation>
    <scope>NUCLEOTIDE SEQUENCE [LARGE SCALE GENOMIC DNA]</scope>
    <source>
        <strain evidence="1 2">NIES-4017</strain>
    </source>
</reference>
<comment type="caution">
    <text evidence="1">The sequence shown here is derived from an EMBL/GenBank/DDBJ whole genome shotgun (WGS) entry which is preliminary data.</text>
</comment>